<reference evidence="1 2" key="1">
    <citation type="submission" date="2019-12" db="EMBL/GenBank/DDBJ databases">
        <title>Nocardia sp. nov. ET3-3 isolated from soil.</title>
        <authorList>
            <person name="Kanchanasin P."/>
            <person name="Tanasupawat S."/>
            <person name="Yuki M."/>
            <person name="Kudo T."/>
        </authorList>
    </citation>
    <scope>NUCLEOTIDE SEQUENCE [LARGE SCALE GENOMIC DNA]</scope>
    <source>
        <strain evidence="1 2">ET3-3</strain>
    </source>
</reference>
<dbReference type="AlphaFoldDB" id="A0A7K1UZM5"/>
<dbReference type="EMBL" id="WRPP01000004">
    <property type="protein sequence ID" value="MVU79619.1"/>
    <property type="molecule type" value="Genomic_DNA"/>
</dbReference>
<accession>A0A7K1UZM5</accession>
<name>A0A7K1UZM5_9NOCA</name>
<evidence type="ECO:0000313" key="1">
    <source>
        <dbReference type="EMBL" id="MVU79619.1"/>
    </source>
</evidence>
<dbReference type="Pfam" id="PF15575">
    <property type="entry name" value="Imm49"/>
    <property type="match status" value="1"/>
</dbReference>
<protein>
    <recommendedName>
        <fullName evidence="3">Immunity 49 family protein</fullName>
    </recommendedName>
</protein>
<proteinExistence type="predicted"/>
<keyword evidence="2" id="KW-1185">Reference proteome</keyword>
<dbReference type="Proteomes" id="UP000466794">
    <property type="component" value="Unassembled WGS sequence"/>
</dbReference>
<organism evidence="1 2">
    <name type="scientific">Nocardia terrae</name>
    <dbReference type="NCBI Taxonomy" id="2675851"/>
    <lineage>
        <taxon>Bacteria</taxon>
        <taxon>Bacillati</taxon>
        <taxon>Actinomycetota</taxon>
        <taxon>Actinomycetes</taxon>
        <taxon>Mycobacteriales</taxon>
        <taxon>Nocardiaceae</taxon>
        <taxon>Nocardia</taxon>
    </lineage>
</organism>
<gene>
    <name evidence="1" type="ORF">GPX89_20520</name>
</gene>
<evidence type="ECO:0008006" key="3">
    <source>
        <dbReference type="Google" id="ProtNLM"/>
    </source>
</evidence>
<evidence type="ECO:0000313" key="2">
    <source>
        <dbReference type="Proteomes" id="UP000466794"/>
    </source>
</evidence>
<sequence>MTERHIALNIQDLSYPSAIRNTDAGFGRAVRVRTNALRAEFLAQHPQAVLADVAWCSRAIAGYLSLDDPRGDSAALRRAVADSAAAQAARLRSVARPAGADPVEVTLAETVWSVPAGGGLIAPPTVADLLNGLWPAVIGRDRELLAMLLGAPGSPGYPLSATGRTGHPGEHCLYLWADAWQRVWTGDPAAETVIVDGIEAAVDAQAAAADDYALTIAYSSLCLLDSVSRGEAAEFDTALVEGLEFHRRFWDSPQRRLDPEGFIAWPLLAVACLAVDRGMRPGIATDYLPPGLLYPQPG</sequence>
<comment type="caution">
    <text evidence="1">The sequence shown here is derived from an EMBL/GenBank/DDBJ whole genome shotgun (WGS) entry which is preliminary data.</text>
</comment>
<dbReference type="InterPro" id="IPR029074">
    <property type="entry name" value="Imm49"/>
</dbReference>